<dbReference type="AlphaFoldDB" id="A0AA88GFX8"/>
<dbReference type="RefSeq" id="XP_044545916.1">
    <property type="nucleotide sequence ID" value="XM_044698353.1"/>
</dbReference>
<sequence length="570" mass="67266">MFPSNQDDTNNENKVNQSFGIQHELGMKNWNFLSGEPSSTTLPLQSSGLPSPSHWDEQLLQRRRDDHTRKPKTDTSQMTFSEIYMFHMEKEKREAEEPLFPIEENPYYGPLASKFLILQQVESQSNRFETSELEELALEIVKLNSLLKLRMDTARERREKSRRRSLQQYLLFSKMDVYLMDVCVWLYDVLKKHQFEQQLQHSKKLLEHVRNGMIHVFFNLGELCYFIWEEKKSALCMKQCMTLLNQKKEEASGVLSDQDLALLVECLIYCMIDTINHDKYATSSSDLEMKFVKPMQECLSQCCQVENMDELMTSKTTQCDMPTIAKCILRTRVNGMESLIHYKYGSSNGMEKIVTQAIQFVETQSSFDRSLLELQQYLNIDEFYCRLGALGTARRQLLEAVKNYNHALNIRRKFYIRTLINKNIAIHNLSSDSTLLKILTVYYNLLSQWECSKFKKITEKHWKVQPFCFLQNNMRNCNFETIFGEDDPTSIIQQQDLEEHTIPKWLLNIENVLNERKDQESTYKELIEDELKWIAKFHEMAQEELYLKLSIPKLDRFHYVDVEITTTIAK</sequence>
<dbReference type="EMBL" id="PYSW02000032">
    <property type="protein sequence ID" value="KAG2378654.1"/>
    <property type="molecule type" value="Genomic_DNA"/>
</dbReference>
<evidence type="ECO:0000313" key="2">
    <source>
        <dbReference type="EMBL" id="KAG2378654.1"/>
    </source>
</evidence>
<keyword evidence="3" id="KW-1185">Reference proteome</keyword>
<proteinExistence type="predicted"/>
<protein>
    <submittedName>
        <fullName evidence="2">Uncharacterized protein</fullName>
    </submittedName>
</protein>
<reference evidence="2 3" key="1">
    <citation type="journal article" date="2018" name="BMC Genomics">
        <title>The genome of Naegleria lovaniensis, the basis for a comparative approach to unravel pathogenicity factors of the human pathogenic amoeba N. fowleri.</title>
        <authorList>
            <person name="Liechti N."/>
            <person name="Schurch N."/>
            <person name="Bruggmann R."/>
            <person name="Wittwer M."/>
        </authorList>
    </citation>
    <scope>NUCLEOTIDE SEQUENCE [LARGE SCALE GENOMIC DNA]</scope>
    <source>
        <strain evidence="2 3">ATCC 30569</strain>
    </source>
</reference>
<dbReference type="GeneID" id="68100747"/>
<accession>A0AA88GFX8</accession>
<gene>
    <name evidence="2" type="ORF">C9374_008293</name>
</gene>
<name>A0AA88GFX8_NAELO</name>
<evidence type="ECO:0000313" key="3">
    <source>
        <dbReference type="Proteomes" id="UP000816034"/>
    </source>
</evidence>
<organism evidence="2 3">
    <name type="scientific">Naegleria lovaniensis</name>
    <name type="common">Amoeba</name>
    <dbReference type="NCBI Taxonomy" id="51637"/>
    <lineage>
        <taxon>Eukaryota</taxon>
        <taxon>Discoba</taxon>
        <taxon>Heterolobosea</taxon>
        <taxon>Tetramitia</taxon>
        <taxon>Eutetramitia</taxon>
        <taxon>Vahlkampfiidae</taxon>
        <taxon>Naegleria</taxon>
    </lineage>
</organism>
<evidence type="ECO:0000256" key="1">
    <source>
        <dbReference type="SAM" id="MobiDB-lite"/>
    </source>
</evidence>
<feature type="compositionally biased region" description="Low complexity" evidence="1">
    <location>
        <begin position="37"/>
        <end position="53"/>
    </location>
</feature>
<comment type="caution">
    <text evidence="2">The sequence shown here is derived from an EMBL/GenBank/DDBJ whole genome shotgun (WGS) entry which is preliminary data.</text>
</comment>
<dbReference type="Proteomes" id="UP000816034">
    <property type="component" value="Unassembled WGS sequence"/>
</dbReference>
<feature type="region of interest" description="Disordered" evidence="1">
    <location>
        <begin position="30"/>
        <end position="54"/>
    </location>
</feature>